<dbReference type="Proteomes" id="UP000013525">
    <property type="component" value="Unassembled WGS sequence"/>
</dbReference>
<keyword evidence="3" id="KW-1185">Reference proteome</keyword>
<evidence type="ECO:0000313" key="2">
    <source>
        <dbReference type="EMBL" id="EOM78065.1"/>
    </source>
</evidence>
<gene>
    <name evidence="2" type="ORF">Rrhod_0606</name>
</gene>
<reference evidence="2 3" key="1">
    <citation type="journal article" date="2013" name="Genome Announc.">
        <title>Draft Genome Sequence of Rhodococcus rhodnii Strain LMG5362, a Symbiont of Rhodnius prolixus (Hemiptera, Reduviidae, Triatominae), the Principle Vector of Trypanosoma cruzi.</title>
        <authorList>
            <person name="Pachebat J.A."/>
            <person name="van Keulen G."/>
            <person name="Whitten M.M."/>
            <person name="Girdwood S."/>
            <person name="Del Sol R."/>
            <person name="Dyson P.J."/>
            <person name="Facey P.D."/>
        </authorList>
    </citation>
    <scope>NUCLEOTIDE SEQUENCE [LARGE SCALE GENOMIC DNA]</scope>
    <source>
        <strain evidence="2 3">LMG 5362</strain>
    </source>
</reference>
<protein>
    <submittedName>
        <fullName evidence="2">Uncharacterized protein</fullName>
    </submittedName>
</protein>
<feature type="region of interest" description="Disordered" evidence="1">
    <location>
        <begin position="23"/>
        <end position="53"/>
    </location>
</feature>
<dbReference type="EMBL" id="APMY01000019">
    <property type="protein sequence ID" value="EOM78065.1"/>
    <property type="molecule type" value="Genomic_DNA"/>
</dbReference>
<proteinExistence type="predicted"/>
<sequence length="53" mass="5949">MSKERSSDIVEFEVGGKKVWAARDSKAHQKHVKSQKKAPAVKTVDVKTEPDKK</sequence>
<evidence type="ECO:0000256" key="1">
    <source>
        <dbReference type="SAM" id="MobiDB-lite"/>
    </source>
</evidence>
<dbReference type="PATRIC" id="fig|1273125.3.peg.590"/>
<organism evidence="2 3">
    <name type="scientific">Rhodococcus rhodnii LMG 5362</name>
    <dbReference type="NCBI Taxonomy" id="1273125"/>
    <lineage>
        <taxon>Bacteria</taxon>
        <taxon>Bacillati</taxon>
        <taxon>Actinomycetota</taxon>
        <taxon>Actinomycetes</taxon>
        <taxon>Mycobacteriales</taxon>
        <taxon>Nocardiaceae</taxon>
        <taxon>Rhodococcus</taxon>
    </lineage>
</organism>
<comment type="caution">
    <text evidence="2">The sequence shown here is derived from an EMBL/GenBank/DDBJ whole genome shotgun (WGS) entry which is preliminary data.</text>
</comment>
<dbReference type="RefSeq" id="WP_010836679.1">
    <property type="nucleotide sequence ID" value="NZ_APMY01000019.1"/>
</dbReference>
<evidence type="ECO:0000313" key="3">
    <source>
        <dbReference type="Proteomes" id="UP000013525"/>
    </source>
</evidence>
<accession>R7WS02</accession>
<name>R7WS02_9NOCA</name>
<dbReference type="AlphaFoldDB" id="R7WS02"/>
<feature type="compositionally biased region" description="Basic and acidic residues" evidence="1">
    <location>
        <begin position="44"/>
        <end position="53"/>
    </location>
</feature>